<dbReference type="Pfam" id="PF03631">
    <property type="entry name" value="Virul_fac_BrkB"/>
    <property type="match status" value="1"/>
</dbReference>
<dbReference type="EMBL" id="REGR01000007">
    <property type="protein sequence ID" value="RXZ43725.1"/>
    <property type="molecule type" value="Genomic_DNA"/>
</dbReference>
<evidence type="ECO:0000256" key="6">
    <source>
        <dbReference type="ARBA" id="ARBA00023136"/>
    </source>
</evidence>
<keyword evidence="9" id="KW-1185">Reference proteome</keyword>
<protein>
    <recommendedName>
        <fullName evidence="7">UPF0761 membrane protein EBB06_08950</fullName>
    </recommendedName>
</protein>
<feature type="transmembrane region" description="Helical" evidence="7">
    <location>
        <begin position="187"/>
        <end position="204"/>
    </location>
</feature>
<comment type="caution">
    <text evidence="8">The sequence shown here is derived from an EMBL/GenBank/DDBJ whole genome shotgun (WGS) entry which is preliminary data.</text>
</comment>
<evidence type="ECO:0000256" key="7">
    <source>
        <dbReference type="HAMAP-Rule" id="MF_00672"/>
    </source>
</evidence>
<evidence type="ECO:0000313" key="9">
    <source>
        <dbReference type="Proteomes" id="UP000290682"/>
    </source>
</evidence>
<feature type="transmembrane region" description="Helical" evidence="7">
    <location>
        <begin position="256"/>
        <end position="279"/>
    </location>
</feature>
<keyword evidence="6 7" id="KW-0472">Membrane</keyword>
<comment type="subcellular location">
    <subcellularLocation>
        <location evidence="1 7">Cell membrane</location>
        <topology evidence="1 7">Multi-pass membrane protein</topology>
    </subcellularLocation>
</comment>
<evidence type="ECO:0000256" key="1">
    <source>
        <dbReference type="ARBA" id="ARBA00004651"/>
    </source>
</evidence>
<evidence type="ECO:0000256" key="4">
    <source>
        <dbReference type="ARBA" id="ARBA00022692"/>
    </source>
</evidence>
<sequence>MNSDITVRLAEFKRWDTWRGFGRFLLARMAQARLTQVAGSLTFTTLLALVPLFTVALIVVSAFPVFDDYSTRFKVMLLTTLVPEFAGKVFSVYLRQFADNAGKLTSAGVVMLGVTAILMMMTVERTFNTIWRVTRSRPLLSQTMVYWTVLTLGPLILGVGLGSWHWLFKTMRRQHELSTLAELLQSMGAMALTTVVLSLLYRIVPARFVPMRHALVGATLTAALMEVLKAGFRYYIEEVASYQLVYGAFASLPIFLMWLYLLWLLVLAGAVLTASLSYWEGEAWRRSLMPRRRFLDAIEVLLLLDAAQADGRPLSLPELRRAVNVGYDELGVVVDTLTQEGLAERTQAGACVLAKKLDAIRLIELFRLFVYRPDGSDDDDIACAVEALMVPLTDVFEEMTLADFSRRLALK</sequence>
<feature type="transmembrane region" description="Helical" evidence="7">
    <location>
        <begin position="41"/>
        <end position="63"/>
    </location>
</feature>
<evidence type="ECO:0000256" key="5">
    <source>
        <dbReference type="ARBA" id="ARBA00022989"/>
    </source>
</evidence>
<keyword evidence="5 7" id="KW-1133">Transmembrane helix</keyword>
<feature type="transmembrane region" description="Helical" evidence="7">
    <location>
        <begin position="216"/>
        <end position="236"/>
    </location>
</feature>
<keyword evidence="3" id="KW-0997">Cell inner membrane</keyword>
<feature type="transmembrane region" description="Helical" evidence="7">
    <location>
        <begin position="144"/>
        <end position="167"/>
    </location>
</feature>
<dbReference type="PANTHER" id="PTHR30213:SF0">
    <property type="entry name" value="UPF0761 MEMBRANE PROTEIN YIHY"/>
    <property type="match status" value="1"/>
</dbReference>
<dbReference type="Proteomes" id="UP000290682">
    <property type="component" value="Unassembled WGS sequence"/>
</dbReference>
<organism evidence="8 9">
    <name type="scientific">Crenobacter cavernae</name>
    <dbReference type="NCBI Taxonomy" id="2290923"/>
    <lineage>
        <taxon>Bacteria</taxon>
        <taxon>Pseudomonadati</taxon>
        <taxon>Pseudomonadota</taxon>
        <taxon>Betaproteobacteria</taxon>
        <taxon>Neisseriales</taxon>
        <taxon>Neisseriaceae</taxon>
        <taxon>Crenobacter</taxon>
    </lineage>
</organism>
<dbReference type="HAMAP" id="MF_00672">
    <property type="entry name" value="UPF0761"/>
    <property type="match status" value="1"/>
</dbReference>
<evidence type="ECO:0000313" key="8">
    <source>
        <dbReference type="EMBL" id="RXZ43725.1"/>
    </source>
</evidence>
<evidence type="ECO:0000256" key="2">
    <source>
        <dbReference type="ARBA" id="ARBA00022475"/>
    </source>
</evidence>
<feature type="transmembrane region" description="Helical" evidence="7">
    <location>
        <begin position="106"/>
        <end position="123"/>
    </location>
</feature>
<keyword evidence="2 7" id="KW-1003">Cell membrane</keyword>
<proteinExistence type="inferred from homology"/>
<name>A0ABY0FC98_9NEIS</name>
<comment type="similarity">
    <text evidence="7">Belongs to the UPF0761 family.</text>
</comment>
<dbReference type="NCBIfam" id="TIGR00765">
    <property type="entry name" value="yihY_not_rbn"/>
    <property type="match status" value="1"/>
</dbReference>
<accession>A0ABY0FC98</accession>
<dbReference type="InterPro" id="IPR017039">
    <property type="entry name" value="Virul_fac_BrkB"/>
</dbReference>
<gene>
    <name evidence="8" type="ORF">EBB06_08950</name>
</gene>
<reference evidence="8 9" key="1">
    <citation type="submission" date="2018-10" db="EMBL/GenBank/DDBJ databases">
        <title>Draft genome of Fastidiocella sp. strain 375T, a bacterium isolated from a karstic cave dripping water.</title>
        <authorList>
            <person name="Coelho C."/>
            <person name="Verissimo A."/>
            <person name="Tiago I."/>
        </authorList>
    </citation>
    <scope>NUCLEOTIDE SEQUENCE [LARGE SCALE GENOMIC DNA]</scope>
    <source>
        <strain evidence="8 9">CAVE-375</strain>
    </source>
</reference>
<dbReference type="PANTHER" id="PTHR30213">
    <property type="entry name" value="INNER MEMBRANE PROTEIN YHJD"/>
    <property type="match status" value="1"/>
</dbReference>
<dbReference type="InterPro" id="IPR023679">
    <property type="entry name" value="UPF0761_bac"/>
</dbReference>
<keyword evidence="4 7" id="KW-0812">Transmembrane</keyword>
<evidence type="ECO:0000256" key="3">
    <source>
        <dbReference type="ARBA" id="ARBA00022519"/>
    </source>
</evidence>